<dbReference type="GO" id="GO:0010106">
    <property type="term" value="P:cellular response to iron ion starvation"/>
    <property type="evidence" value="ECO:0007669"/>
    <property type="project" value="TreeGrafter"/>
</dbReference>
<keyword evidence="6" id="KW-1015">Disulfide bond</keyword>
<evidence type="ECO:0000256" key="5">
    <source>
        <dbReference type="ARBA" id="ARBA00023008"/>
    </source>
</evidence>
<keyword evidence="2" id="KW-0479">Metal-binding</keyword>
<feature type="domain" description="Plastocyanin-like" evidence="10">
    <location>
        <begin position="393"/>
        <end position="527"/>
    </location>
</feature>
<comment type="caution">
    <text evidence="12">The sequence shown here is derived from an EMBL/GenBank/DDBJ whole genome shotgun (WGS) entry which is preliminary data.</text>
</comment>
<dbReference type="PANTHER" id="PTHR11709:SF361">
    <property type="entry name" value="IRON TRANSPORT MULTICOPPER OXIDASE FET3"/>
    <property type="match status" value="1"/>
</dbReference>
<evidence type="ECO:0000256" key="1">
    <source>
        <dbReference type="ARBA" id="ARBA00010609"/>
    </source>
</evidence>
<dbReference type="GO" id="GO:0033215">
    <property type="term" value="P:reductive iron assimilation"/>
    <property type="evidence" value="ECO:0007669"/>
    <property type="project" value="TreeGrafter"/>
</dbReference>
<keyword evidence="5" id="KW-0186">Copper</keyword>
<accession>A0A854Q3H2</accession>
<evidence type="ECO:0000259" key="9">
    <source>
        <dbReference type="Pfam" id="PF00394"/>
    </source>
</evidence>
<dbReference type="Pfam" id="PF07731">
    <property type="entry name" value="Cu-oxidase_2"/>
    <property type="match status" value="1"/>
</dbReference>
<dbReference type="InterPro" id="IPR011707">
    <property type="entry name" value="Cu-oxidase-like_N"/>
</dbReference>
<dbReference type="PANTHER" id="PTHR11709">
    <property type="entry name" value="MULTI-COPPER OXIDASE"/>
    <property type="match status" value="1"/>
</dbReference>
<comment type="similarity">
    <text evidence="1">Belongs to the multicopper oxidase family.</text>
</comment>
<dbReference type="Gene3D" id="2.60.40.420">
    <property type="entry name" value="Cupredoxins - blue copper proteins"/>
    <property type="match status" value="3"/>
</dbReference>
<evidence type="ECO:0000256" key="3">
    <source>
        <dbReference type="ARBA" id="ARBA00022729"/>
    </source>
</evidence>
<evidence type="ECO:0000256" key="7">
    <source>
        <dbReference type="ARBA" id="ARBA00023180"/>
    </source>
</evidence>
<dbReference type="InterPro" id="IPR001117">
    <property type="entry name" value="Cu-oxidase_2nd"/>
</dbReference>
<dbReference type="Proteomes" id="UP000199727">
    <property type="component" value="Unassembled WGS sequence"/>
</dbReference>
<dbReference type="Pfam" id="PF00394">
    <property type="entry name" value="Cu-oxidase"/>
    <property type="match status" value="1"/>
</dbReference>
<keyword evidence="8" id="KW-1133">Transmembrane helix</keyword>
<evidence type="ECO:0000256" key="6">
    <source>
        <dbReference type="ARBA" id="ARBA00023157"/>
    </source>
</evidence>
<feature type="transmembrane region" description="Helical" evidence="8">
    <location>
        <begin position="583"/>
        <end position="604"/>
    </location>
</feature>
<dbReference type="FunFam" id="2.60.40.420:FF:000024">
    <property type="entry name" value="FET5p Multicopper oxidase"/>
    <property type="match status" value="1"/>
</dbReference>
<feature type="domain" description="Plastocyanin-like" evidence="9">
    <location>
        <begin position="163"/>
        <end position="305"/>
    </location>
</feature>
<evidence type="ECO:0000259" key="10">
    <source>
        <dbReference type="Pfam" id="PF07731"/>
    </source>
</evidence>
<evidence type="ECO:0000256" key="8">
    <source>
        <dbReference type="SAM" id="Phobius"/>
    </source>
</evidence>
<evidence type="ECO:0000259" key="11">
    <source>
        <dbReference type="Pfam" id="PF07732"/>
    </source>
</evidence>
<gene>
    <name evidence="12" type="ORF">C361_06649</name>
</gene>
<keyword evidence="8" id="KW-0472">Membrane</keyword>
<dbReference type="InterPro" id="IPR044130">
    <property type="entry name" value="CuRO_2_Fet3-like"/>
</dbReference>
<keyword evidence="7" id="KW-0325">Glycoprotein</keyword>
<dbReference type="OrthoDB" id="2121828at2759"/>
<dbReference type="InterPro" id="IPR045087">
    <property type="entry name" value="Cu-oxidase_fam"/>
</dbReference>
<dbReference type="AlphaFoldDB" id="A0A854Q3H2"/>
<evidence type="ECO:0000256" key="4">
    <source>
        <dbReference type="ARBA" id="ARBA00023002"/>
    </source>
</evidence>
<proteinExistence type="inferred from homology"/>
<sequence>MYLSSDRASFFSFQLAATAARAATHEHWWNITYSNANPDGLHERRVIGVNGTWPPPVLTATQGDVIIVHATNSLDDDAVGTSLHSHGMFFNHSNWYDGAVGVNQCPIPNGQTLDYTIDTTVQVGTYWIHGHLDGQNTDGLRSPVVIFPQNGTGRTDNVTWDVEYIVTAADWYHEEYPVLEQRDFLTWKNPTGAEPVPNSAVIYAAYQNGTYMSTNEEISAGEGVSDGLSLYFEAGKSYRIRMINMGTLAMFWAALEGHEMYIIEMDGVEVAPYPVDAVSISVAQRYSIWVRALNQTDRNYAFMFVQDTDMYDVVPDDLVLNNTIQIVYNSSAPPATPYILDDFPTFDDTKLDPIVQEDILGDPDVEIDLHAYFDTYDDGTNRASFNNITYQMPTSTPSMLTALTMGNDSFDAAVYGAMTNAFTYRHMSIVQLTVYNWDAGFHPFHLHGHVFQVVSKSFDVTSNDTDINPPLNESQTNPARRDTIVVPPTGKVVLRFRADNPGTWMFHCHIDWHLSSGLAAVMIEAPEAFQALASSVPEQITDQCRWWHKGTEGNVVGKFSTTDFAGQPWGPWPLKMGWTPKAIGALAGCIIAALLGIATIVWYASGELDEEELEEEIKREVERKKAKVPVWKKVLKTDVKV</sequence>
<dbReference type="GO" id="GO:0004322">
    <property type="term" value="F:ferroxidase activity"/>
    <property type="evidence" value="ECO:0007669"/>
    <property type="project" value="TreeGrafter"/>
</dbReference>
<dbReference type="InterPro" id="IPR008972">
    <property type="entry name" value="Cupredoxin"/>
</dbReference>
<dbReference type="CDD" id="cd13899">
    <property type="entry name" value="CuRO_3_Fet3p"/>
    <property type="match status" value="1"/>
</dbReference>
<evidence type="ECO:0000313" key="13">
    <source>
        <dbReference type="Proteomes" id="UP000199727"/>
    </source>
</evidence>
<organism evidence="12 13">
    <name type="scientific">Cryptococcus neoformans Tu259-1</name>
    <dbReference type="NCBI Taxonomy" id="1230072"/>
    <lineage>
        <taxon>Eukaryota</taxon>
        <taxon>Fungi</taxon>
        <taxon>Dikarya</taxon>
        <taxon>Basidiomycota</taxon>
        <taxon>Agaricomycotina</taxon>
        <taxon>Tremellomycetes</taxon>
        <taxon>Tremellales</taxon>
        <taxon>Cryptococcaceae</taxon>
        <taxon>Cryptococcus</taxon>
        <taxon>Cryptococcus neoformans species complex</taxon>
    </lineage>
</organism>
<dbReference type="InterPro" id="IPR033138">
    <property type="entry name" value="Cu_oxidase_CS"/>
</dbReference>
<dbReference type="CDD" id="cd13851">
    <property type="entry name" value="CuRO_1_Fet3p"/>
    <property type="match status" value="1"/>
</dbReference>
<dbReference type="InterPro" id="IPR002355">
    <property type="entry name" value="Cu_oxidase_Cu_BS"/>
</dbReference>
<keyword evidence="8" id="KW-0812">Transmembrane</keyword>
<dbReference type="GO" id="GO:0033573">
    <property type="term" value="C:high-affinity iron permease complex"/>
    <property type="evidence" value="ECO:0007669"/>
    <property type="project" value="TreeGrafter"/>
</dbReference>
<dbReference type="GO" id="GO:0005507">
    <property type="term" value="F:copper ion binding"/>
    <property type="evidence" value="ECO:0007669"/>
    <property type="project" value="InterPro"/>
</dbReference>
<evidence type="ECO:0000256" key="2">
    <source>
        <dbReference type="ARBA" id="ARBA00022723"/>
    </source>
</evidence>
<dbReference type="InterPro" id="IPR011706">
    <property type="entry name" value="Cu-oxidase_C"/>
</dbReference>
<name>A0A854Q3H2_CRYNE</name>
<dbReference type="Pfam" id="PF07732">
    <property type="entry name" value="Cu-oxidase_3"/>
    <property type="match status" value="1"/>
</dbReference>
<dbReference type="SUPFAM" id="SSF49503">
    <property type="entry name" value="Cupredoxins"/>
    <property type="match status" value="3"/>
</dbReference>
<protein>
    <submittedName>
        <fullName evidence="12">Acidic laccase</fullName>
    </submittedName>
</protein>
<evidence type="ECO:0000313" key="12">
    <source>
        <dbReference type="EMBL" id="OXG11542.1"/>
    </source>
</evidence>
<dbReference type="FunFam" id="2.60.40.420:FF:000070">
    <property type="entry name" value="Potential multicopper ferro-O2-oxidoreductase"/>
    <property type="match status" value="1"/>
</dbReference>
<dbReference type="EMBL" id="AMKT01000098">
    <property type="protein sequence ID" value="OXG11542.1"/>
    <property type="molecule type" value="Genomic_DNA"/>
</dbReference>
<dbReference type="CDD" id="cd13877">
    <property type="entry name" value="CuRO_2_Fet3p_like"/>
    <property type="match status" value="1"/>
</dbReference>
<dbReference type="PROSITE" id="PS00080">
    <property type="entry name" value="MULTICOPPER_OXIDASE2"/>
    <property type="match status" value="1"/>
</dbReference>
<feature type="domain" description="Plastocyanin-like" evidence="11">
    <location>
        <begin position="31"/>
        <end position="150"/>
    </location>
</feature>
<keyword evidence="4" id="KW-0560">Oxidoreductase</keyword>
<dbReference type="PROSITE" id="PS00079">
    <property type="entry name" value="MULTICOPPER_OXIDASE1"/>
    <property type="match status" value="1"/>
</dbReference>
<reference evidence="12 13" key="1">
    <citation type="submission" date="2017-06" db="EMBL/GenBank/DDBJ databases">
        <title>Global population genomics of the pathogenic fungus Cryptococcus neoformans var. grubii.</title>
        <authorList>
            <person name="Cuomo C."/>
            <person name="Litvintseva A."/>
            <person name="Chen Y."/>
            <person name="Young S."/>
            <person name="Zeng Q."/>
            <person name="Chapman S."/>
            <person name="Gujja S."/>
            <person name="Saif S."/>
            <person name="Birren B."/>
        </authorList>
    </citation>
    <scope>NUCLEOTIDE SEQUENCE [LARGE SCALE GENOMIC DNA]</scope>
    <source>
        <strain evidence="12 13">Tu259-1</strain>
    </source>
</reference>
<keyword evidence="3" id="KW-0732">Signal</keyword>